<keyword evidence="2" id="KW-1185">Reference proteome</keyword>
<reference evidence="1 2" key="1">
    <citation type="submission" date="2016-10" db="EMBL/GenBank/DDBJ databases">
        <authorList>
            <person name="de Groot N.N."/>
        </authorList>
    </citation>
    <scope>NUCLEOTIDE SEQUENCE [LARGE SCALE GENOMIC DNA]</scope>
    <source>
        <strain evidence="2">P4B,CCM 7963,CECT 7998,DSM 25260,IBRC-M 10614,KCTC 13821</strain>
    </source>
</reference>
<evidence type="ECO:0000313" key="1">
    <source>
        <dbReference type="EMBL" id="SDI49121.1"/>
    </source>
</evidence>
<accession>A0A1G8L0J3</accession>
<dbReference type="AlphaFoldDB" id="A0A1G8L0J3"/>
<evidence type="ECO:0000313" key="2">
    <source>
        <dbReference type="Proteomes" id="UP000199017"/>
    </source>
</evidence>
<dbReference type="EMBL" id="FNDU01000008">
    <property type="protein sequence ID" value="SDI49121.1"/>
    <property type="molecule type" value="Genomic_DNA"/>
</dbReference>
<sequence>MDDWESEDINHINPRIIHAEHSGYIQNIDINGIVKQTQKDDCIVRINANINDYIEKGEHFFQSGN</sequence>
<dbReference type="Proteomes" id="UP000199017">
    <property type="component" value="Unassembled WGS sequence"/>
</dbReference>
<organism evidence="1 2">
    <name type="scientific">Alteribacillus bidgolensis</name>
    <dbReference type="NCBI Taxonomy" id="930129"/>
    <lineage>
        <taxon>Bacteria</taxon>
        <taxon>Bacillati</taxon>
        <taxon>Bacillota</taxon>
        <taxon>Bacilli</taxon>
        <taxon>Bacillales</taxon>
        <taxon>Bacillaceae</taxon>
        <taxon>Alteribacillus</taxon>
    </lineage>
</organism>
<dbReference type="RefSeq" id="WP_091585963.1">
    <property type="nucleotide sequence ID" value="NZ_FNDU01000008.1"/>
</dbReference>
<gene>
    <name evidence="1" type="ORF">SAMN05216352_10896</name>
</gene>
<proteinExistence type="predicted"/>
<protein>
    <submittedName>
        <fullName evidence="1">Predicted membrane protein</fullName>
    </submittedName>
</protein>
<dbReference type="Pfam" id="PF10011">
    <property type="entry name" value="DUF2254"/>
    <property type="match status" value="1"/>
</dbReference>
<name>A0A1G8L0J3_9BACI</name>
<dbReference type="InterPro" id="IPR018723">
    <property type="entry name" value="DUF2254_membrane"/>
</dbReference>
<dbReference type="STRING" id="930129.SAMN05216352_10896"/>